<gene>
    <name evidence="3" type="ORF">Tci_441526</name>
</gene>
<evidence type="ECO:0000313" key="3">
    <source>
        <dbReference type="EMBL" id="GEY69552.1"/>
    </source>
</evidence>
<dbReference type="Pfam" id="PF03732">
    <property type="entry name" value="Retrotrans_gag"/>
    <property type="match status" value="1"/>
</dbReference>
<dbReference type="PANTHER" id="PTHR33067">
    <property type="entry name" value="RNA-DIRECTED DNA POLYMERASE-RELATED"/>
    <property type="match status" value="1"/>
</dbReference>
<name>A0A699HSG5_TANCI</name>
<protein>
    <recommendedName>
        <fullName evidence="2">Retrotransposon gag domain-containing protein</fullName>
    </recommendedName>
</protein>
<feature type="region of interest" description="Disordered" evidence="1">
    <location>
        <begin position="316"/>
        <end position="335"/>
    </location>
</feature>
<evidence type="ECO:0000256" key="1">
    <source>
        <dbReference type="SAM" id="MobiDB-lite"/>
    </source>
</evidence>
<feature type="non-terminal residue" evidence="3">
    <location>
        <position position="726"/>
    </location>
</feature>
<feature type="region of interest" description="Disordered" evidence="1">
    <location>
        <begin position="219"/>
        <end position="280"/>
    </location>
</feature>
<accession>A0A699HSG5</accession>
<feature type="compositionally biased region" description="Polar residues" evidence="1">
    <location>
        <begin position="254"/>
        <end position="271"/>
    </location>
</feature>
<dbReference type="EMBL" id="BKCJ010201039">
    <property type="protein sequence ID" value="GEY69552.1"/>
    <property type="molecule type" value="Genomic_DNA"/>
</dbReference>
<dbReference type="InterPro" id="IPR005162">
    <property type="entry name" value="Retrotrans_gag_dom"/>
</dbReference>
<sequence length="726" mass="81281">MATDGNGDPPVPDLRTMKELYQPTLNGQGGPIAPIAIQATNFGLKNDMIQQVQNSCQFHGLSGDDANKHLDKFLHVTQSIKVNGVTDDPLRLYLFPHSLTHHATYWFDRLPRNPINIFEQMAKMFLEKYFPPSMVTKLRNEITNFRQRPDDGTFMKRRPEECYDLIENMTAHHNDWDTSVQRTTVGQTQNVYSAGAYNQGGNSYQPQGNRNLLSYRLDNYLRPPGFNQNQNQNNQNQNYQNQNRNQGNNHGIPQGNNEGRNQFFQGASHGQNPPPAYQAPAYEASGYQAPTNMTSLTNSNLELKNMFGQFMKMNTASSSGSGTLSSNTITNPKKDLKGITTRSGNAYQGPMIPTTSSSPPKVVEQETEVTKDTMPPTNNESTKDVQPPVVQVETSIPNFEPVVAPVAEPIVTPVSALKPNQKLSIPYPSRIYDQKLCDKTNDQKEKFFKIFQDLDFNISFADALILMPKFGPTIKSLLTKKDKLFELARTPLNEHCSANKLPLPELSLTCMTLELTDRSISRPVGVAEGVFVKVGTFYFPADFVVVDFDADARVPLILRRSFLKTGRALIDVYERELTLCVEKETVTFNLDQTSRYSANYDAMSVNRIDLIDVACEEYSHEVLVFSVSGNPTLSMEPIVLNSSSTLTPFGDSDFFLEETDAFLAIDVEPISSEIDESYYDSEGDILLLKELLNDDPSSPPIPPQELKVFEPTNEKSSIDEPPVVEL</sequence>
<feature type="compositionally biased region" description="Low complexity" evidence="1">
    <location>
        <begin position="316"/>
        <end position="331"/>
    </location>
</feature>
<organism evidence="3">
    <name type="scientific">Tanacetum cinerariifolium</name>
    <name type="common">Dalmatian daisy</name>
    <name type="synonym">Chrysanthemum cinerariifolium</name>
    <dbReference type="NCBI Taxonomy" id="118510"/>
    <lineage>
        <taxon>Eukaryota</taxon>
        <taxon>Viridiplantae</taxon>
        <taxon>Streptophyta</taxon>
        <taxon>Embryophyta</taxon>
        <taxon>Tracheophyta</taxon>
        <taxon>Spermatophyta</taxon>
        <taxon>Magnoliopsida</taxon>
        <taxon>eudicotyledons</taxon>
        <taxon>Gunneridae</taxon>
        <taxon>Pentapetalae</taxon>
        <taxon>asterids</taxon>
        <taxon>campanulids</taxon>
        <taxon>Asterales</taxon>
        <taxon>Asteraceae</taxon>
        <taxon>Asteroideae</taxon>
        <taxon>Anthemideae</taxon>
        <taxon>Anthemidinae</taxon>
        <taxon>Tanacetum</taxon>
    </lineage>
</organism>
<dbReference type="Gene3D" id="2.40.70.10">
    <property type="entry name" value="Acid Proteases"/>
    <property type="match status" value="1"/>
</dbReference>
<feature type="region of interest" description="Disordered" evidence="1">
    <location>
        <begin position="693"/>
        <end position="726"/>
    </location>
</feature>
<reference evidence="3" key="1">
    <citation type="journal article" date="2019" name="Sci. Rep.">
        <title>Draft genome of Tanacetum cinerariifolium, the natural source of mosquito coil.</title>
        <authorList>
            <person name="Yamashiro T."/>
            <person name="Shiraishi A."/>
            <person name="Satake H."/>
            <person name="Nakayama K."/>
        </authorList>
    </citation>
    <scope>NUCLEOTIDE SEQUENCE</scope>
</reference>
<feature type="region of interest" description="Disordered" evidence="1">
    <location>
        <begin position="343"/>
        <end position="362"/>
    </location>
</feature>
<feature type="compositionally biased region" description="Low complexity" evidence="1">
    <location>
        <begin position="227"/>
        <end position="249"/>
    </location>
</feature>
<proteinExistence type="predicted"/>
<dbReference type="InterPro" id="IPR021109">
    <property type="entry name" value="Peptidase_aspartic_dom_sf"/>
</dbReference>
<dbReference type="PANTHER" id="PTHR33067:SF9">
    <property type="entry name" value="RNA-DIRECTED DNA POLYMERASE"/>
    <property type="match status" value="1"/>
</dbReference>
<evidence type="ECO:0000259" key="2">
    <source>
        <dbReference type="Pfam" id="PF03732"/>
    </source>
</evidence>
<feature type="domain" description="Retrotransposon gag" evidence="2">
    <location>
        <begin position="94"/>
        <end position="149"/>
    </location>
</feature>
<dbReference type="AlphaFoldDB" id="A0A699HSG5"/>
<comment type="caution">
    <text evidence="3">The sequence shown here is derived from an EMBL/GenBank/DDBJ whole genome shotgun (WGS) entry which is preliminary data.</text>
</comment>